<name>A0A660S8M3_UNCT6</name>
<accession>A0A660S8M3</accession>
<protein>
    <recommendedName>
        <fullName evidence="5">Glycosyltransferase family 1 protein</fullName>
    </recommendedName>
</protein>
<organism evidence="3 4">
    <name type="scientific">candidate division TA06 bacterium</name>
    <dbReference type="NCBI Taxonomy" id="2250710"/>
    <lineage>
        <taxon>Bacteria</taxon>
        <taxon>Bacteria division TA06</taxon>
    </lineage>
</organism>
<feature type="domain" description="Glycosyltransferase subfamily 4-like N-terminal" evidence="2">
    <location>
        <begin position="17"/>
        <end position="177"/>
    </location>
</feature>
<gene>
    <name evidence="3" type="ORF">DRP44_06500</name>
</gene>
<proteinExistence type="predicted"/>
<evidence type="ECO:0000313" key="3">
    <source>
        <dbReference type="EMBL" id="RKX65373.1"/>
    </source>
</evidence>
<comment type="caution">
    <text evidence="3">The sequence shown here is derived from an EMBL/GenBank/DDBJ whole genome shotgun (WGS) entry which is preliminary data.</text>
</comment>
<dbReference type="EMBL" id="QNBC01000094">
    <property type="protein sequence ID" value="RKX65373.1"/>
    <property type="molecule type" value="Genomic_DNA"/>
</dbReference>
<dbReference type="Proteomes" id="UP000282321">
    <property type="component" value="Unassembled WGS sequence"/>
</dbReference>
<evidence type="ECO:0000259" key="1">
    <source>
        <dbReference type="Pfam" id="PF00534"/>
    </source>
</evidence>
<dbReference type="SUPFAM" id="SSF53756">
    <property type="entry name" value="UDP-Glycosyltransferase/glycogen phosphorylase"/>
    <property type="match status" value="1"/>
</dbReference>
<dbReference type="GO" id="GO:0016757">
    <property type="term" value="F:glycosyltransferase activity"/>
    <property type="evidence" value="ECO:0007669"/>
    <property type="project" value="InterPro"/>
</dbReference>
<dbReference type="Gene3D" id="3.40.50.2000">
    <property type="entry name" value="Glycogen Phosphorylase B"/>
    <property type="match status" value="2"/>
</dbReference>
<dbReference type="PANTHER" id="PTHR45947">
    <property type="entry name" value="SULFOQUINOVOSYL TRANSFERASE SQD2"/>
    <property type="match status" value="1"/>
</dbReference>
<dbReference type="InterPro" id="IPR050194">
    <property type="entry name" value="Glycosyltransferase_grp1"/>
</dbReference>
<feature type="domain" description="Glycosyl transferase family 1" evidence="1">
    <location>
        <begin position="186"/>
        <end position="344"/>
    </location>
</feature>
<evidence type="ECO:0000313" key="4">
    <source>
        <dbReference type="Proteomes" id="UP000282321"/>
    </source>
</evidence>
<evidence type="ECO:0000259" key="2">
    <source>
        <dbReference type="Pfam" id="PF13439"/>
    </source>
</evidence>
<dbReference type="Pfam" id="PF00534">
    <property type="entry name" value="Glycos_transf_1"/>
    <property type="match status" value="1"/>
</dbReference>
<reference evidence="3 4" key="1">
    <citation type="submission" date="2018-06" db="EMBL/GenBank/DDBJ databases">
        <title>Extensive metabolic versatility and redundancy in microbially diverse, dynamic hydrothermal sediments.</title>
        <authorList>
            <person name="Dombrowski N."/>
            <person name="Teske A."/>
            <person name="Baker B.J."/>
        </authorList>
    </citation>
    <scope>NUCLEOTIDE SEQUENCE [LARGE SCALE GENOMIC DNA]</scope>
    <source>
        <strain evidence="3">B35_G9</strain>
    </source>
</reference>
<dbReference type="InterPro" id="IPR001296">
    <property type="entry name" value="Glyco_trans_1"/>
</dbReference>
<dbReference type="Pfam" id="PF13439">
    <property type="entry name" value="Glyco_transf_4"/>
    <property type="match status" value="1"/>
</dbReference>
<dbReference type="CDD" id="cd03801">
    <property type="entry name" value="GT4_PimA-like"/>
    <property type="match status" value="1"/>
</dbReference>
<sequence>MKILALNWRDIKNPLAGGAEVHLHEILKYIAKQGHLVTQISTMFPGGASEDFIDGIRVIRGGGELYFNYALYFLVKKELAKNRYDIVIDDINKIPFFSPLYVKTPVLAVIPHIFGKTIYNEVDPISATYVYFSEIPIKRVYKNSFFEVISDSTRDDVIRRGIPGNKVKTIVCGIDHDTYNITSYYKKPDKKTIVYVGRIKKYKSIQHIILSLPKVLEKINANLIIVGEGDYKNALKKLTTKLHLEKHIKFTGYVSQKEKVKILREAYISVYPSLIEGWGLVNIEANACGTPVVASNVPGLRDSVNNGESGLLYEYGNINDLASKIVYMLEDDKRYTNFRRGALKWAKQFKWENTGKETLAYIEQILTESA</sequence>
<dbReference type="InterPro" id="IPR028098">
    <property type="entry name" value="Glyco_trans_4-like_N"/>
</dbReference>
<dbReference type="AlphaFoldDB" id="A0A660S8M3"/>
<evidence type="ECO:0008006" key="5">
    <source>
        <dbReference type="Google" id="ProtNLM"/>
    </source>
</evidence>
<dbReference type="PANTHER" id="PTHR45947:SF3">
    <property type="entry name" value="SULFOQUINOVOSYL TRANSFERASE SQD2"/>
    <property type="match status" value="1"/>
</dbReference>